<dbReference type="GeneID" id="78776127"/>
<proteinExistence type="predicted"/>
<dbReference type="CTD" id="78776127"/>
<sequence>MSVSRDVHQTSTELKKFRHPSSTTRIVPIDTRVSISSDGPQFKARASAVEWTNDNEGSISAARVGGNIGLSLDGVKAGFEGKAVWAEQNLGPVNVGAGLNVDTGMKWSGDGMKASVLGWGLQADNNGVGIKTPFCNITFN</sequence>
<evidence type="ECO:0000313" key="2">
    <source>
        <dbReference type="Proteomes" id="UP000483820"/>
    </source>
</evidence>
<organism evidence="1 2">
    <name type="scientific">Caenorhabditis remanei</name>
    <name type="common">Caenorhabditis vulgaris</name>
    <dbReference type="NCBI Taxonomy" id="31234"/>
    <lineage>
        <taxon>Eukaryota</taxon>
        <taxon>Metazoa</taxon>
        <taxon>Ecdysozoa</taxon>
        <taxon>Nematoda</taxon>
        <taxon>Chromadorea</taxon>
        <taxon>Rhabditida</taxon>
        <taxon>Rhabditina</taxon>
        <taxon>Rhabditomorpha</taxon>
        <taxon>Rhabditoidea</taxon>
        <taxon>Rhabditidae</taxon>
        <taxon>Peloderinae</taxon>
        <taxon>Caenorhabditis</taxon>
    </lineage>
</organism>
<accession>A0A6A5GVJ5</accession>
<name>A0A6A5GVJ5_CAERE</name>
<dbReference type="RefSeq" id="XP_053585802.1">
    <property type="nucleotide sequence ID" value="XM_053731030.1"/>
</dbReference>
<evidence type="ECO:0000313" key="1">
    <source>
        <dbReference type="EMBL" id="KAF1759177.1"/>
    </source>
</evidence>
<reference evidence="1 2" key="1">
    <citation type="submission" date="2019-12" db="EMBL/GenBank/DDBJ databases">
        <title>Chromosome-level assembly of the Caenorhabditis remanei genome.</title>
        <authorList>
            <person name="Teterina A.A."/>
            <person name="Willis J.H."/>
            <person name="Phillips P.C."/>
        </authorList>
    </citation>
    <scope>NUCLEOTIDE SEQUENCE [LARGE SCALE GENOMIC DNA]</scope>
    <source>
        <strain evidence="1 2">PX506</strain>
        <tissue evidence="1">Whole organism</tissue>
    </source>
</reference>
<dbReference type="KEGG" id="crq:GCK72_015638"/>
<comment type="caution">
    <text evidence="1">The sequence shown here is derived from an EMBL/GenBank/DDBJ whole genome shotgun (WGS) entry which is preliminary data.</text>
</comment>
<dbReference type="EMBL" id="WUAV01000004">
    <property type="protein sequence ID" value="KAF1759177.1"/>
    <property type="molecule type" value="Genomic_DNA"/>
</dbReference>
<gene>
    <name evidence="1" type="ORF">GCK72_015638</name>
</gene>
<dbReference type="AlphaFoldDB" id="A0A6A5GVJ5"/>
<protein>
    <submittedName>
        <fullName evidence="1">Uncharacterized protein</fullName>
    </submittedName>
</protein>
<dbReference type="Proteomes" id="UP000483820">
    <property type="component" value="Chromosome IV"/>
</dbReference>